<feature type="compositionally biased region" description="Low complexity" evidence="1">
    <location>
        <begin position="271"/>
        <end position="291"/>
    </location>
</feature>
<dbReference type="GO" id="GO:0016538">
    <property type="term" value="F:cyclin-dependent protein serine/threonine kinase regulator activity"/>
    <property type="evidence" value="ECO:0007669"/>
    <property type="project" value="TreeGrafter"/>
</dbReference>
<feature type="compositionally biased region" description="Polar residues" evidence="1">
    <location>
        <begin position="354"/>
        <end position="363"/>
    </location>
</feature>
<sequence>MAIHPYSPYSNCASSTTNTTSTGIMDFDRAALHEFIMQPVSREMISHLAQQAMQVIRCEPHVTAHHAHGQPTPPSTPPLDDADLPPLPSVNTFITSLVLRSQVQVPTLMTSLVYLARLRARLPPVAKGMRCTVHRIFLASLILAAKNLNDSSPKNKHWARYTSVRGYEGFGFSLPEVNLMERQLLFLLDWDIRVDEADLLHHLEPFLMPIRRRLQLQEQRQREAQLRQPREWRRFHASADLFAARLHRQKAEGRRMPGESPTRRRLPPSPASSASLSSISSGSSYCASPASVAESERYRPYPPRRRPSTRSHVSVSSPPAVQDVPGLSRAETLPSLSSRASSVAPSSRGDTPASLRTSSSITSMDEVHVVDGTRSPSSLSNGYVSLTGTKVEELSQSQPNKKARHSLSHGHGPGQTHPGFVARFLASAAGSYMGGRRH</sequence>
<dbReference type="InterPro" id="IPR013922">
    <property type="entry name" value="Cyclin_PHO80-like"/>
</dbReference>
<dbReference type="SUPFAM" id="SSF47954">
    <property type="entry name" value="Cyclin-like"/>
    <property type="match status" value="1"/>
</dbReference>
<evidence type="ECO:0000313" key="4">
    <source>
        <dbReference type="Proteomes" id="UP000184499"/>
    </source>
</evidence>
<feature type="region of interest" description="Disordered" evidence="1">
    <location>
        <begin position="249"/>
        <end position="415"/>
    </location>
</feature>
<organism evidence="3 4">
    <name type="scientific">Aspergillus brasiliensis (strain CBS 101740 / IMI 381727 / IBT 21946)</name>
    <dbReference type="NCBI Taxonomy" id="767769"/>
    <lineage>
        <taxon>Eukaryota</taxon>
        <taxon>Fungi</taxon>
        <taxon>Dikarya</taxon>
        <taxon>Ascomycota</taxon>
        <taxon>Pezizomycotina</taxon>
        <taxon>Eurotiomycetes</taxon>
        <taxon>Eurotiomycetidae</taxon>
        <taxon>Eurotiales</taxon>
        <taxon>Aspergillaceae</taxon>
        <taxon>Aspergillus</taxon>
        <taxon>Aspergillus subgen. Circumdati</taxon>
    </lineage>
</organism>
<dbReference type="GeneID" id="93579488"/>
<dbReference type="OrthoDB" id="10250320at2759"/>
<dbReference type="RefSeq" id="XP_067482356.1">
    <property type="nucleotide sequence ID" value="XM_067627000.1"/>
</dbReference>
<name>A0A1L9UTN3_ASPBC</name>
<evidence type="ECO:0000259" key="2">
    <source>
        <dbReference type="Pfam" id="PF00134"/>
    </source>
</evidence>
<dbReference type="AlphaFoldDB" id="A0A1L9UTN3"/>
<dbReference type="InterPro" id="IPR036915">
    <property type="entry name" value="Cyclin-like_sf"/>
</dbReference>
<feature type="compositionally biased region" description="Low complexity" evidence="1">
    <location>
        <begin position="333"/>
        <end position="348"/>
    </location>
</feature>
<feature type="compositionally biased region" description="Low complexity" evidence="1">
    <location>
        <begin position="310"/>
        <end position="319"/>
    </location>
</feature>
<feature type="compositionally biased region" description="Polar residues" evidence="1">
    <location>
        <begin position="374"/>
        <end position="400"/>
    </location>
</feature>
<dbReference type="PANTHER" id="PTHR15615">
    <property type="match status" value="1"/>
</dbReference>
<dbReference type="VEuPathDB" id="FungiDB:ASPBRDRAFT_53063"/>
<dbReference type="GO" id="GO:0019901">
    <property type="term" value="F:protein kinase binding"/>
    <property type="evidence" value="ECO:0007669"/>
    <property type="project" value="InterPro"/>
</dbReference>
<dbReference type="CDD" id="cd20557">
    <property type="entry name" value="CYCLIN_ScPCL1-like"/>
    <property type="match status" value="1"/>
</dbReference>
<dbReference type="GO" id="GO:0000307">
    <property type="term" value="C:cyclin-dependent protein kinase holoenzyme complex"/>
    <property type="evidence" value="ECO:0007669"/>
    <property type="project" value="TreeGrafter"/>
</dbReference>
<dbReference type="GO" id="GO:0051726">
    <property type="term" value="P:regulation of cell cycle"/>
    <property type="evidence" value="ECO:0007669"/>
    <property type="project" value="InterPro"/>
</dbReference>
<feature type="domain" description="Cyclin N-terminal" evidence="2">
    <location>
        <begin position="91"/>
        <end position="193"/>
    </location>
</feature>
<evidence type="ECO:0000256" key="1">
    <source>
        <dbReference type="SAM" id="MobiDB-lite"/>
    </source>
</evidence>
<accession>A0A1L9UTN3</accession>
<reference evidence="4" key="1">
    <citation type="journal article" date="2017" name="Genome Biol.">
        <title>Comparative genomics reveals high biological diversity and specific adaptations in the industrially and medically important fungal genus Aspergillus.</title>
        <authorList>
            <person name="de Vries R.P."/>
            <person name="Riley R."/>
            <person name="Wiebenga A."/>
            <person name="Aguilar-Osorio G."/>
            <person name="Amillis S."/>
            <person name="Uchima C.A."/>
            <person name="Anderluh G."/>
            <person name="Asadollahi M."/>
            <person name="Askin M."/>
            <person name="Barry K."/>
            <person name="Battaglia E."/>
            <person name="Bayram O."/>
            <person name="Benocci T."/>
            <person name="Braus-Stromeyer S.A."/>
            <person name="Caldana C."/>
            <person name="Canovas D."/>
            <person name="Cerqueira G.C."/>
            <person name="Chen F."/>
            <person name="Chen W."/>
            <person name="Choi C."/>
            <person name="Clum A."/>
            <person name="Dos Santos R.A."/>
            <person name="Damasio A.R."/>
            <person name="Diallinas G."/>
            <person name="Emri T."/>
            <person name="Fekete E."/>
            <person name="Flipphi M."/>
            <person name="Freyberg S."/>
            <person name="Gallo A."/>
            <person name="Gournas C."/>
            <person name="Habgood R."/>
            <person name="Hainaut M."/>
            <person name="Harispe M.L."/>
            <person name="Henrissat B."/>
            <person name="Hilden K.S."/>
            <person name="Hope R."/>
            <person name="Hossain A."/>
            <person name="Karabika E."/>
            <person name="Karaffa L."/>
            <person name="Karanyi Z."/>
            <person name="Krasevec N."/>
            <person name="Kuo A."/>
            <person name="Kusch H."/>
            <person name="LaButti K."/>
            <person name="Lagendijk E.L."/>
            <person name="Lapidus A."/>
            <person name="Levasseur A."/>
            <person name="Lindquist E."/>
            <person name="Lipzen A."/>
            <person name="Logrieco A.F."/>
            <person name="MacCabe A."/>
            <person name="Maekelae M.R."/>
            <person name="Malavazi I."/>
            <person name="Melin P."/>
            <person name="Meyer V."/>
            <person name="Mielnichuk N."/>
            <person name="Miskei M."/>
            <person name="Molnar A.P."/>
            <person name="Mule G."/>
            <person name="Ngan C.Y."/>
            <person name="Orejas M."/>
            <person name="Orosz E."/>
            <person name="Ouedraogo J.P."/>
            <person name="Overkamp K.M."/>
            <person name="Park H.-S."/>
            <person name="Perrone G."/>
            <person name="Piumi F."/>
            <person name="Punt P.J."/>
            <person name="Ram A.F."/>
            <person name="Ramon A."/>
            <person name="Rauscher S."/>
            <person name="Record E."/>
            <person name="Riano-Pachon D.M."/>
            <person name="Robert V."/>
            <person name="Roehrig J."/>
            <person name="Ruller R."/>
            <person name="Salamov A."/>
            <person name="Salih N.S."/>
            <person name="Samson R.A."/>
            <person name="Sandor E."/>
            <person name="Sanguinetti M."/>
            <person name="Schuetze T."/>
            <person name="Sepcic K."/>
            <person name="Shelest E."/>
            <person name="Sherlock G."/>
            <person name="Sophianopoulou V."/>
            <person name="Squina F.M."/>
            <person name="Sun H."/>
            <person name="Susca A."/>
            <person name="Todd R.B."/>
            <person name="Tsang A."/>
            <person name="Unkles S.E."/>
            <person name="van de Wiele N."/>
            <person name="van Rossen-Uffink D."/>
            <person name="Oliveira J.V."/>
            <person name="Vesth T.C."/>
            <person name="Visser J."/>
            <person name="Yu J.-H."/>
            <person name="Zhou M."/>
            <person name="Andersen M.R."/>
            <person name="Archer D.B."/>
            <person name="Baker S.E."/>
            <person name="Benoit I."/>
            <person name="Brakhage A.A."/>
            <person name="Braus G.H."/>
            <person name="Fischer R."/>
            <person name="Frisvad J.C."/>
            <person name="Goldman G.H."/>
            <person name="Houbraken J."/>
            <person name="Oakley B."/>
            <person name="Pocsi I."/>
            <person name="Scazzocchio C."/>
            <person name="Seiboth B."/>
            <person name="vanKuyk P.A."/>
            <person name="Wortman J."/>
            <person name="Dyer P.S."/>
            <person name="Grigoriev I.V."/>
        </authorList>
    </citation>
    <scope>NUCLEOTIDE SEQUENCE [LARGE SCALE GENOMIC DNA]</scope>
    <source>
        <strain evidence="4">CBS 101740 / IMI 381727 / IBT 21946</strain>
    </source>
</reference>
<dbReference type="Pfam" id="PF00134">
    <property type="entry name" value="Cyclin_N"/>
    <property type="match status" value="1"/>
</dbReference>
<dbReference type="STRING" id="767769.A0A1L9UTN3"/>
<dbReference type="PANTHER" id="PTHR15615:SF10">
    <property type="entry name" value="PHO85 CYCLIN-2-RELATED"/>
    <property type="match status" value="1"/>
</dbReference>
<dbReference type="OMA" id="VIRCEAH"/>
<gene>
    <name evidence="3" type="ORF">ASPBRDRAFT_53063</name>
</gene>
<protein>
    <recommendedName>
        <fullName evidence="2">Cyclin N-terminal domain-containing protein</fullName>
    </recommendedName>
</protein>
<dbReference type="GO" id="GO:0005634">
    <property type="term" value="C:nucleus"/>
    <property type="evidence" value="ECO:0007669"/>
    <property type="project" value="TreeGrafter"/>
</dbReference>
<dbReference type="InterPro" id="IPR006671">
    <property type="entry name" value="Cyclin_N"/>
</dbReference>
<dbReference type="EMBL" id="KV878681">
    <property type="protein sequence ID" value="OJJ75108.1"/>
    <property type="molecule type" value="Genomic_DNA"/>
</dbReference>
<keyword evidence="4" id="KW-1185">Reference proteome</keyword>
<evidence type="ECO:0000313" key="3">
    <source>
        <dbReference type="EMBL" id="OJJ75108.1"/>
    </source>
</evidence>
<dbReference type="Proteomes" id="UP000184499">
    <property type="component" value="Unassembled WGS sequence"/>
</dbReference>
<proteinExistence type="predicted"/>
<dbReference type="Gene3D" id="1.10.472.10">
    <property type="entry name" value="Cyclin-like"/>
    <property type="match status" value="1"/>
</dbReference>
<feature type="region of interest" description="Disordered" evidence="1">
    <location>
        <begin position="63"/>
        <end position="83"/>
    </location>
</feature>